<feature type="transmembrane region" description="Helical" evidence="6">
    <location>
        <begin position="130"/>
        <end position="152"/>
    </location>
</feature>
<feature type="transmembrane region" description="Helical" evidence="6">
    <location>
        <begin position="253"/>
        <end position="275"/>
    </location>
</feature>
<evidence type="ECO:0000256" key="1">
    <source>
        <dbReference type="ARBA" id="ARBA00004141"/>
    </source>
</evidence>
<accession>A0AAN6MYG2</accession>
<feature type="transmembrane region" description="Helical" evidence="6">
    <location>
        <begin position="52"/>
        <end position="72"/>
    </location>
</feature>
<evidence type="ECO:0000259" key="7">
    <source>
        <dbReference type="Pfam" id="PF20684"/>
    </source>
</evidence>
<evidence type="ECO:0000313" key="9">
    <source>
        <dbReference type="Proteomes" id="UP001303473"/>
    </source>
</evidence>
<evidence type="ECO:0000256" key="2">
    <source>
        <dbReference type="ARBA" id="ARBA00022692"/>
    </source>
</evidence>
<proteinExistence type="inferred from homology"/>
<evidence type="ECO:0000256" key="3">
    <source>
        <dbReference type="ARBA" id="ARBA00022989"/>
    </source>
</evidence>
<dbReference type="PANTHER" id="PTHR33048">
    <property type="entry name" value="PTH11-LIKE INTEGRAL MEMBRANE PROTEIN (AFU_ORTHOLOGUE AFUA_5G11245)"/>
    <property type="match status" value="1"/>
</dbReference>
<evidence type="ECO:0000313" key="8">
    <source>
        <dbReference type="EMBL" id="KAK3935415.1"/>
    </source>
</evidence>
<dbReference type="GO" id="GO:0016020">
    <property type="term" value="C:membrane"/>
    <property type="evidence" value="ECO:0007669"/>
    <property type="project" value="UniProtKB-SubCell"/>
</dbReference>
<name>A0AAN6MYG2_9PEZI</name>
<dbReference type="Proteomes" id="UP001303473">
    <property type="component" value="Unassembled WGS sequence"/>
</dbReference>
<evidence type="ECO:0000256" key="4">
    <source>
        <dbReference type="ARBA" id="ARBA00023136"/>
    </source>
</evidence>
<comment type="subcellular location">
    <subcellularLocation>
        <location evidence="1">Membrane</location>
        <topology evidence="1">Multi-pass membrane protein</topology>
    </subcellularLocation>
</comment>
<feature type="transmembrane region" description="Helical" evidence="6">
    <location>
        <begin position="92"/>
        <end position="118"/>
    </location>
</feature>
<dbReference type="EMBL" id="MU853924">
    <property type="protein sequence ID" value="KAK3935415.1"/>
    <property type="molecule type" value="Genomic_DNA"/>
</dbReference>
<evidence type="ECO:0000256" key="6">
    <source>
        <dbReference type="SAM" id="Phobius"/>
    </source>
</evidence>
<dbReference type="InterPro" id="IPR049326">
    <property type="entry name" value="Rhodopsin_dom_fungi"/>
</dbReference>
<dbReference type="Pfam" id="PF20684">
    <property type="entry name" value="Fung_rhodopsin"/>
    <property type="match status" value="1"/>
</dbReference>
<feature type="transmembrane region" description="Helical" evidence="6">
    <location>
        <begin position="184"/>
        <end position="203"/>
    </location>
</feature>
<reference evidence="9" key="1">
    <citation type="journal article" date="2023" name="Mol. Phylogenet. Evol.">
        <title>Genome-scale phylogeny and comparative genomics of the fungal order Sordariales.</title>
        <authorList>
            <person name="Hensen N."/>
            <person name="Bonometti L."/>
            <person name="Westerberg I."/>
            <person name="Brannstrom I.O."/>
            <person name="Guillou S."/>
            <person name="Cros-Aarteil S."/>
            <person name="Calhoun S."/>
            <person name="Haridas S."/>
            <person name="Kuo A."/>
            <person name="Mondo S."/>
            <person name="Pangilinan J."/>
            <person name="Riley R."/>
            <person name="LaButti K."/>
            <person name="Andreopoulos B."/>
            <person name="Lipzen A."/>
            <person name="Chen C."/>
            <person name="Yan M."/>
            <person name="Daum C."/>
            <person name="Ng V."/>
            <person name="Clum A."/>
            <person name="Steindorff A."/>
            <person name="Ohm R.A."/>
            <person name="Martin F."/>
            <person name="Silar P."/>
            <person name="Natvig D.O."/>
            <person name="Lalanne C."/>
            <person name="Gautier V."/>
            <person name="Ament-Velasquez S.L."/>
            <person name="Kruys A."/>
            <person name="Hutchinson M.I."/>
            <person name="Powell A.J."/>
            <person name="Barry K."/>
            <person name="Miller A.N."/>
            <person name="Grigoriev I.V."/>
            <person name="Debuchy R."/>
            <person name="Gladieux P."/>
            <person name="Hiltunen Thoren M."/>
            <person name="Johannesson H."/>
        </authorList>
    </citation>
    <scope>NUCLEOTIDE SEQUENCE [LARGE SCALE GENOMIC DNA]</scope>
    <source>
        <strain evidence="9">CBS 340.73</strain>
    </source>
</reference>
<keyword evidence="9" id="KW-1185">Reference proteome</keyword>
<feature type="transmembrane region" description="Helical" evidence="6">
    <location>
        <begin position="215"/>
        <end position="233"/>
    </location>
</feature>
<keyword evidence="4 6" id="KW-0472">Membrane</keyword>
<organism evidence="8 9">
    <name type="scientific">Diplogelasinospora grovesii</name>
    <dbReference type="NCBI Taxonomy" id="303347"/>
    <lineage>
        <taxon>Eukaryota</taxon>
        <taxon>Fungi</taxon>
        <taxon>Dikarya</taxon>
        <taxon>Ascomycota</taxon>
        <taxon>Pezizomycotina</taxon>
        <taxon>Sordariomycetes</taxon>
        <taxon>Sordariomycetidae</taxon>
        <taxon>Sordariales</taxon>
        <taxon>Diplogelasinosporaceae</taxon>
        <taxon>Diplogelasinospora</taxon>
    </lineage>
</organism>
<keyword evidence="3 6" id="KW-1133">Transmembrane helix</keyword>
<feature type="transmembrane region" description="Helical" evidence="6">
    <location>
        <begin position="22"/>
        <end position="40"/>
    </location>
</feature>
<dbReference type="PANTHER" id="PTHR33048:SF146">
    <property type="entry name" value="INTEGRAL MEMBRANE PROTEIN"/>
    <property type="match status" value="1"/>
</dbReference>
<comment type="similarity">
    <text evidence="5">Belongs to the SAT4 family.</text>
</comment>
<feature type="domain" description="Rhodopsin" evidence="7">
    <location>
        <begin position="37"/>
        <end position="279"/>
    </location>
</feature>
<dbReference type="AlphaFoldDB" id="A0AAN6MYG2"/>
<evidence type="ECO:0000256" key="5">
    <source>
        <dbReference type="ARBA" id="ARBA00038359"/>
    </source>
</evidence>
<comment type="caution">
    <text evidence="8">The sequence shown here is derived from an EMBL/GenBank/DDBJ whole genome shotgun (WGS) entry which is preliminary data.</text>
</comment>
<gene>
    <name evidence="8" type="ORF">QBC46DRAFT_453475</name>
</gene>
<dbReference type="InterPro" id="IPR052337">
    <property type="entry name" value="SAT4-like"/>
</dbReference>
<keyword evidence="2 6" id="KW-0812">Transmembrane</keyword>
<protein>
    <recommendedName>
        <fullName evidence="7">Rhodopsin domain-containing protein</fullName>
    </recommendedName>
</protein>
<sequence length="408" mass="44665">MASTAAPSSLPPDVDRGVDLQACYWTLIAITTIFFALRIWARIYKRLGWDDFFMACAWVCMVAEGIIMHFIAASGGTRHFLYLSLSQQEHNIKLQLIALIIGIACTAFGKIAIGITILRIVGNTSAWQKWSVWFTIIVTAVTSTIDIFLTAFRCGSDVKVLWTFELMATAKCLPQNPVFEYNTFAAAWQAFADFFFSLLPMAVVWKLRLPLSKRLYLIGALGLTAFTGIAGSVKTSLSASLASPTDPTWDVFALYIWASVESMLIIVCGSIPALHPLWERFLKPRIGTSQRSGFGYQVSGNSHGFASSRSQYMQTSSSSKSIVGYSNDTKENMRQIDITDVELARLTGQTPQAPAIAVTVAKHDIKTANSWLDDSSGSPGLAGRIHVVKDVDVSSGRSVSLEECGRAI</sequence>